<dbReference type="HOGENOM" id="CLU_465985_0_0_11"/>
<name>X5DTF3_9CORY</name>
<keyword evidence="3" id="KW-1185">Reference proteome</keyword>
<gene>
    <name evidence="2" type="ORF">CGLY_07485</name>
</gene>
<dbReference type="KEGG" id="cgy:CGLY_07485"/>
<reference evidence="2 3" key="1">
    <citation type="journal article" date="2015" name="Int. J. Syst. Evol. Microbiol.">
        <title>Revisiting Corynebacterium glyciniphilum (ex Kubota et al., 1972) sp. nov., nom. rev., isolated from putrefied banana.</title>
        <authorList>
            <person name="Al-Dilaimi A."/>
            <person name="Bednarz H."/>
            <person name="Lomker A."/>
            <person name="Niehaus K."/>
            <person name="Kalinowski J."/>
            <person name="Ruckert C."/>
        </authorList>
    </citation>
    <scope>NUCLEOTIDE SEQUENCE [LARGE SCALE GENOMIC DNA]</scope>
    <source>
        <strain evidence="2">AJ 3170</strain>
    </source>
</reference>
<sequence length="545" mass="53714">MKSIVDAKFSIRKVDKRGLAATAFTTSPALGAVATQYSAYLGAHPGSLTVATQAATTNVQWLHDSLVPLIEALTEQEYLSVDTFTGMLSYTDAPDKEVHFGMPPRPEIPVLDLAYVPPVAAIEAATPLKALTVMFAGDDSGIIAASESWASASRRMLQASESLQSAAVLIAGTTEGSAFSMAEQAISTIARQCATVAANSTAMATSMLELPPIRAAAHAQLIAMEAEIAAEATAAGAVTGGTGAAVIAAKSQAQVAAFVSGYLQPALDTARPLVTNLSVPVVNHTGSGALHSGGAATMAAQETITQVAGGAAAPVVGQAAAQPNPAVPQTGHVSATPAGASQAATVSQAPAGPAGGISNASGGIQAASPASATAAHPASTGTGPGQNMNGSRPVATSVAPPANPRNVAGGVMQPLLPRGVSVATPGSPSTGHTTGGGPHTGPGTTQNGAGARGVAQGTGGAAPAAGNGTHGHRASGAGTAPVGAAGQNGARTGQGKGASTGALFGNGQNRRQKTRRMTTGSSLLDTYFRRQFLGEKSTTVKKVIR</sequence>
<evidence type="ECO:0000313" key="3">
    <source>
        <dbReference type="Proteomes" id="UP000023703"/>
    </source>
</evidence>
<evidence type="ECO:0000256" key="1">
    <source>
        <dbReference type="SAM" id="MobiDB-lite"/>
    </source>
</evidence>
<proteinExistence type="predicted"/>
<feature type="compositionally biased region" description="Low complexity" evidence="1">
    <location>
        <begin position="366"/>
        <end position="381"/>
    </location>
</feature>
<dbReference type="STRING" id="1404245.CGLY_07485"/>
<organism evidence="2 3">
    <name type="scientific">Corynebacterium glyciniphilum AJ 3170</name>
    <dbReference type="NCBI Taxonomy" id="1404245"/>
    <lineage>
        <taxon>Bacteria</taxon>
        <taxon>Bacillati</taxon>
        <taxon>Actinomycetota</taxon>
        <taxon>Actinomycetes</taxon>
        <taxon>Mycobacteriales</taxon>
        <taxon>Corynebacteriaceae</taxon>
        <taxon>Corynebacterium</taxon>
    </lineage>
</organism>
<evidence type="ECO:0000313" key="2">
    <source>
        <dbReference type="EMBL" id="AHW63942.1"/>
    </source>
</evidence>
<protein>
    <recommendedName>
        <fullName evidence="4">PPE family domain-containing protein</fullName>
    </recommendedName>
</protein>
<dbReference type="eggNOG" id="ENOG502ZW77">
    <property type="taxonomic scope" value="Bacteria"/>
</dbReference>
<dbReference type="EMBL" id="CP006842">
    <property type="protein sequence ID" value="AHW63942.1"/>
    <property type="molecule type" value="Genomic_DNA"/>
</dbReference>
<dbReference type="Proteomes" id="UP000023703">
    <property type="component" value="Chromosome"/>
</dbReference>
<accession>X5DTF3</accession>
<feature type="region of interest" description="Disordered" evidence="1">
    <location>
        <begin position="322"/>
        <end position="518"/>
    </location>
</feature>
<evidence type="ECO:0008006" key="4">
    <source>
        <dbReference type="Google" id="ProtNLM"/>
    </source>
</evidence>
<dbReference type="AlphaFoldDB" id="X5DTF3"/>